<dbReference type="Pfam" id="PF11716">
    <property type="entry name" value="MDMPI_N"/>
    <property type="match status" value="1"/>
</dbReference>
<name>A0A848KHR8_9NOCA</name>
<dbReference type="SUPFAM" id="SSF109854">
    <property type="entry name" value="DinB/YfiT-like putative metalloenzymes"/>
    <property type="match status" value="1"/>
</dbReference>
<dbReference type="InterPro" id="IPR024344">
    <property type="entry name" value="MDMPI_metal-binding"/>
</dbReference>
<proteinExistence type="predicted"/>
<accession>A0A848KHR8</accession>
<evidence type="ECO:0000313" key="2">
    <source>
        <dbReference type="EMBL" id="NMN97308.1"/>
    </source>
</evidence>
<dbReference type="GO" id="GO:0046872">
    <property type="term" value="F:metal ion binding"/>
    <property type="evidence" value="ECO:0007669"/>
    <property type="project" value="InterPro"/>
</dbReference>
<feature type="domain" description="Mycothiol-dependent maleylpyruvate isomerase metal-binding" evidence="1">
    <location>
        <begin position="13"/>
        <end position="100"/>
    </location>
</feature>
<dbReference type="NCBIfam" id="TIGR03083">
    <property type="entry name" value="maleylpyruvate isomerase family mycothiol-dependent enzyme"/>
    <property type="match status" value="1"/>
</dbReference>
<dbReference type="RefSeq" id="WP_169590083.1">
    <property type="nucleotide sequence ID" value="NZ_VCQU01000007.1"/>
</dbReference>
<evidence type="ECO:0000259" key="1">
    <source>
        <dbReference type="Pfam" id="PF11716"/>
    </source>
</evidence>
<dbReference type="Gene3D" id="1.20.120.450">
    <property type="entry name" value="dinb family like domain"/>
    <property type="match status" value="1"/>
</dbReference>
<dbReference type="AlphaFoldDB" id="A0A848KHR8"/>
<sequence length="199" mass="21764">MDTQQIWHAVDLERLAFADLLEGLSDMDWELDSLCGQWTVRDVAAHVALQPRNTVGRLVIDLARSRGNIDAMIRDTAIKYGRVHSVEELVAGVRATVGSRVTPIGTGPVDQLTDILVHAQDVAIPLGIAHEMPTNAARLALERVWVKSFPFHARKKLAGYRLRTTDTAWEVGDGPLLTGPASALLLLVTGRQTVATFRA</sequence>
<protein>
    <submittedName>
        <fullName evidence="2">Maleylpyruvate isomerase family mycothiol-dependent enzyme</fullName>
    </submittedName>
</protein>
<gene>
    <name evidence="2" type="ORF">FGL95_19910</name>
</gene>
<evidence type="ECO:0000313" key="3">
    <source>
        <dbReference type="Proteomes" id="UP000535543"/>
    </source>
</evidence>
<keyword evidence="2" id="KW-0413">Isomerase</keyword>
<keyword evidence="2" id="KW-0670">Pyruvate</keyword>
<dbReference type="EMBL" id="VCQU01000007">
    <property type="protein sequence ID" value="NMN97308.1"/>
    <property type="molecule type" value="Genomic_DNA"/>
</dbReference>
<dbReference type="InterPro" id="IPR034660">
    <property type="entry name" value="DinB/YfiT-like"/>
</dbReference>
<reference evidence="2 3" key="2">
    <citation type="submission" date="2020-06" db="EMBL/GenBank/DDBJ databases">
        <title>Antribacter stalactiti gen. nov., sp. nov., a new member of the family Nacardiaceae isolated from a cave.</title>
        <authorList>
            <person name="Kim I.S."/>
        </authorList>
    </citation>
    <scope>NUCLEOTIDE SEQUENCE [LARGE SCALE GENOMIC DNA]</scope>
    <source>
        <strain evidence="2 3">YC2-7</strain>
    </source>
</reference>
<dbReference type="Proteomes" id="UP000535543">
    <property type="component" value="Unassembled WGS sequence"/>
</dbReference>
<dbReference type="InterPro" id="IPR017517">
    <property type="entry name" value="Maleyloyr_isom"/>
</dbReference>
<organism evidence="2 3">
    <name type="scientific">Antrihabitans stalactiti</name>
    <dbReference type="NCBI Taxonomy" id="2584121"/>
    <lineage>
        <taxon>Bacteria</taxon>
        <taxon>Bacillati</taxon>
        <taxon>Actinomycetota</taxon>
        <taxon>Actinomycetes</taxon>
        <taxon>Mycobacteriales</taxon>
        <taxon>Nocardiaceae</taxon>
        <taxon>Antrihabitans</taxon>
    </lineage>
</organism>
<comment type="caution">
    <text evidence="2">The sequence shown here is derived from an EMBL/GenBank/DDBJ whole genome shotgun (WGS) entry which is preliminary data.</text>
</comment>
<keyword evidence="3" id="KW-1185">Reference proteome</keyword>
<dbReference type="GO" id="GO:0016853">
    <property type="term" value="F:isomerase activity"/>
    <property type="evidence" value="ECO:0007669"/>
    <property type="project" value="UniProtKB-KW"/>
</dbReference>
<reference evidence="2 3" key="1">
    <citation type="submission" date="2019-05" db="EMBL/GenBank/DDBJ databases">
        <authorList>
            <person name="Lee S.D."/>
        </authorList>
    </citation>
    <scope>NUCLEOTIDE SEQUENCE [LARGE SCALE GENOMIC DNA]</scope>
    <source>
        <strain evidence="2 3">YC2-7</strain>
    </source>
</reference>